<dbReference type="Proteomes" id="UP000288805">
    <property type="component" value="Unassembled WGS sequence"/>
</dbReference>
<dbReference type="SUPFAM" id="SSF56672">
    <property type="entry name" value="DNA/RNA polymerases"/>
    <property type="match status" value="1"/>
</dbReference>
<gene>
    <name evidence="3" type="primary">RE1_807</name>
    <name evidence="3" type="ORF">CK203_073159</name>
</gene>
<dbReference type="InterPro" id="IPR013103">
    <property type="entry name" value="RVT_2"/>
</dbReference>
<feature type="domain" description="Reverse transcriptase Ty1/copia-type" evidence="2">
    <location>
        <begin position="252"/>
        <end position="307"/>
    </location>
</feature>
<dbReference type="Pfam" id="PF07727">
    <property type="entry name" value="RVT_2"/>
    <property type="match status" value="2"/>
</dbReference>
<feature type="region of interest" description="Disordered" evidence="1">
    <location>
        <begin position="75"/>
        <end position="100"/>
    </location>
</feature>
<comment type="caution">
    <text evidence="3">The sequence shown here is derived from an EMBL/GenBank/DDBJ whole genome shotgun (WGS) entry which is preliminary data.</text>
</comment>
<name>A0A438BXU6_VITVI</name>
<proteinExistence type="predicted"/>
<dbReference type="CDD" id="cd09272">
    <property type="entry name" value="RNase_HI_RT_Ty1"/>
    <property type="match status" value="1"/>
</dbReference>
<feature type="domain" description="Reverse transcriptase Ty1/copia-type" evidence="2">
    <location>
        <begin position="180"/>
        <end position="249"/>
    </location>
</feature>
<dbReference type="PANTHER" id="PTHR11439:SF470">
    <property type="entry name" value="CYSTEINE-RICH RLK (RECEPTOR-LIKE PROTEIN KINASE) 8"/>
    <property type="match status" value="1"/>
</dbReference>
<dbReference type="PANTHER" id="PTHR11439">
    <property type="entry name" value="GAG-POL-RELATED RETROTRANSPOSON"/>
    <property type="match status" value="1"/>
</dbReference>
<evidence type="ECO:0000313" key="4">
    <source>
        <dbReference type="Proteomes" id="UP000288805"/>
    </source>
</evidence>
<dbReference type="AlphaFoldDB" id="A0A438BXU6"/>
<evidence type="ECO:0000256" key="1">
    <source>
        <dbReference type="SAM" id="MobiDB-lite"/>
    </source>
</evidence>
<evidence type="ECO:0000313" key="3">
    <source>
        <dbReference type="EMBL" id="RVW15819.1"/>
    </source>
</evidence>
<organism evidence="3 4">
    <name type="scientific">Vitis vinifera</name>
    <name type="common">Grape</name>
    <dbReference type="NCBI Taxonomy" id="29760"/>
    <lineage>
        <taxon>Eukaryota</taxon>
        <taxon>Viridiplantae</taxon>
        <taxon>Streptophyta</taxon>
        <taxon>Embryophyta</taxon>
        <taxon>Tracheophyta</taxon>
        <taxon>Spermatophyta</taxon>
        <taxon>Magnoliopsida</taxon>
        <taxon>eudicotyledons</taxon>
        <taxon>Gunneridae</taxon>
        <taxon>Pentapetalae</taxon>
        <taxon>rosids</taxon>
        <taxon>Vitales</taxon>
        <taxon>Vitaceae</taxon>
        <taxon>Viteae</taxon>
        <taxon>Vitis</taxon>
    </lineage>
</organism>
<protein>
    <submittedName>
        <fullName evidence="3">Retrovirus-related Pol polyprotein from transposon RE1</fullName>
    </submittedName>
</protein>
<feature type="compositionally biased region" description="Acidic residues" evidence="1">
    <location>
        <begin position="24"/>
        <end position="33"/>
    </location>
</feature>
<dbReference type="EMBL" id="QGNW01002594">
    <property type="protein sequence ID" value="RVW15819.1"/>
    <property type="molecule type" value="Genomic_DNA"/>
</dbReference>
<evidence type="ECO:0000259" key="2">
    <source>
        <dbReference type="Pfam" id="PF07727"/>
    </source>
</evidence>
<feature type="region of interest" description="Disordered" evidence="1">
    <location>
        <begin position="1"/>
        <end position="45"/>
    </location>
</feature>
<reference evidence="3 4" key="1">
    <citation type="journal article" date="2018" name="PLoS Genet.">
        <title>Population sequencing reveals clonal diversity and ancestral inbreeding in the grapevine cultivar Chardonnay.</title>
        <authorList>
            <person name="Roach M.J."/>
            <person name="Johnson D.L."/>
            <person name="Bohlmann J."/>
            <person name="van Vuuren H.J."/>
            <person name="Jones S.J."/>
            <person name="Pretorius I.S."/>
            <person name="Schmidt S.A."/>
            <person name="Borneman A.R."/>
        </authorList>
    </citation>
    <scope>NUCLEOTIDE SEQUENCE [LARGE SCALE GENOMIC DNA]</scope>
    <source>
        <strain evidence="4">cv. Chardonnay</strain>
        <tissue evidence="3">Leaf</tissue>
    </source>
</reference>
<sequence>MMEDSPYESFEPFDLPHVSTHGDEEPESSELESSESITPESPNFTIEHMLSPVPASVTRNFPQVPKVYSREKAIPEQKQVLESNSDPGNEITVRSDPPLHTQLGETSMDSIDNLDLDLLIVVRKGTRECTNRPLYPLSHYVSLKHLSPAYKNFIVSLNTTIIHNTVSEALTKREWKDAMREEMNEEIYMNIPPGFEGNIGNKVCKLKKALYGLKQSPRAWFGRFAKVMKEFGYKQSQGDHTFFIKHSTSGGRLATEFEIKELGKLKYFLGIEVTYSTQGIFISQQKYVTDLLAEIGNIECKPVSTPMDPNHKLGEDKEELVVDKRMYQRLVGRLIYLAHTRPDIAYLVSNPGKGILFKKNNTLALEAYTDADYADFLVDRRSTIGYCTFLGGNLVTWRSKKQNVVARSFAESKFRAIAQGLCELLWLKIILDDLRIKWDGPMKLYCDNKSTTNIAHNPIQHDRTKHIEIDRHFIKEKLEEGVVCMSYVPSNHQLADILTKGLNSSMFHDFVFKLGMEDIYSSA</sequence>
<dbReference type="InterPro" id="IPR043502">
    <property type="entry name" value="DNA/RNA_pol_sf"/>
</dbReference>
<accession>A0A438BXU6</accession>